<dbReference type="AlphaFoldDB" id="A0A7Y2EAN8"/>
<gene>
    <name evidence="1" type="ORF">HKN21_06535</name>
</gene>
<reference evidence="1 2" key="1">
    <citation type="submission" date="2020-03" db="EMBL/GenBank/DDBJ databases">
        <title>Metabolic flexibility allows generalist bacteria to become dominant in a frequently disturbed ecosystem.</title>
        <authorList>
            <person name="Chen Y.-J."/>
            <person name="Leung P.M."/>
            <person name="Bay S.K."/>
            <person name="Hugenholtz P."/>
            <person name="Kessler A.J."/>
            <person name="Shelley G."/>
            <person name="Waite D.W."/>
            <person name="Cook P.L."/>
            <person name="Greening C."/>
        </authorList>
    </citation>
    <scope>NUCLEOTIDE SEQUENCE [LARGE SCALE GENOMIC DNA]</scope>
    <source>
        <strain evidence="1">SS_bin_28</strain>
    </source>
</reference>
<dbReference type="EMBL" id="JABDJR010000247">
    <property type="protein sequence ID" value="NNF06399.1"/>
    <property type="molecule type" value="Genomic_DNA"/>
</dbReference>
<proteinExistence type="predicted"/>
<feature type="non-terminal residue" evidence="1">
    <location>
        <position position="1"/>
    </location>
</feature>
<organism evidence="1 2">
    <name type="scientific">Eiseniibacteriota bacterium</name>
    <dbReference type="NCBI Taxonomy" id="2212470"/>
    <lineage>
        <taxon>Bacteria</taxon>
        <taxon>Candidatus Eiseniibacteriota</taxon>
    </lineage>
</organism>
<comment type="caution">
    <text evidence="1">The sequence shown here is derived from an EMBL/GenBank/DDBJ whole genome shotgun (WGS) entry which is preliminary data.</text>
</comment>
<evidence type="ECO:0000313" key="1">
    <source>
        <dbReference type="EMBL" id="NNF06399.1"/>
    </source>
</evidence>
<evidence type="ECO:0000313" key="2">
    <source>
        <dbReference type="Proteomes" id="UP000547674"/>
    </source>
</evidence>
<accession>A0A7Y2EAN8</accession>
<protein>
    <submittedName>
        <fullName evidence="1">Uncharacterized protein</fullName>
    </submittedName>
</protein>
<sequence>PRCSGNQNADITITGGSLAARLPNCASTITTGAFSVCSSLVPHAGYFGMSDTKLDADCPVPAEDKTWGGIKSLLGN</sequence>
<dbReference type="Proteomes" id="UP000547674">
    <property type="component" value="Unassembled WGS sequence"/>
</dbReference>
<name>A0A7Y2EAN8_UNCEI</name>